<dbReference type="Pfam" id="PF00083">
    <property type="entry name" value="Sugar_tr"/>
    <property type="match status" value="1"/>
</dbReference>
<evidence type="ECO:0000256" key="6">
    <source>
        <dbReference type="ARBA" id="ARBA00023136"/>
    </source>
</evidence>
<comment type="subcellular location">
    <subcellularLocation>
        <location evidence="1">Membrane</location>
        <topology evidence="1">Multi-pass membrane protein</topology>
    </subcellularLocation>
</comment>
<evidence type="ECO:0000256" key="5">
    <source>
        <dbReference type="ARBA" id="ARBA00022989"/>
    </source>
</evidence>
<organism evidence="10 11">
    <name type="scientific">Curvularia kusanoi</name>
    <name type="common">Cochliobolus kusanoi</name>
    <dbReference type="NCBI Taxonomy" id="90978"/>
    <lineage>
        <taxon>Eukaryota</taxon>
        <taxon>Fungi</taxon>
        <taxon>Dikarya</taxon>
        <taxon>Ascomycota</taxon>
        <taxon>Pezizomycotina</taxon>
        <taxon>Dothideomycetes</taxon>
        <taxon>Pleosporomycetidae</taxon>
        <taxon>Pleosporales</taxon>
        <taxon>Pleosporineae</taxon>
        <taxon>Pleosporaceae</taxon>
        <taxon>Curvularia</taxon>
    </lineage>
</organism>
<feature type="transmembrane region" description="Helical" evidence="8">
    <location>
        <begin position="349"/>
        <end position="370"/>
    </location>
</feature>
<dbReference type="PANTHER" id="PTHR48022">
    <property type="entry name" value="PLASTIDIC GLUCOSE TRANSPORTER 4"/>
    <property type="match status" value="1"/>
</dbReference>
<keyword evidence="5 8" id="KW-1133">Transmembrane helix</keyword>
<evidence type="ECO:0000259" key="9">
    <source>
        <dbReference type="PROSITE" id="PS50850"/>
    </source>
</evidence>
<dbReference type="SUPFAM" id="SSF103473">
    <property type="entry name" value="MFS general substrate transporter"/>
    <property type="match status" value="1"/>
</dbReference>
<name>A0A9P4WAE7_CURKU</name>
<dbReference type="EMBL" id="SWKU01000006">
    <property type="protein sequence ID" value="KAF3005782.1"/>
    <property type="molecule type" value="Genomic_DNA"/>
</dbReference>
<evidence type="ECO:0000256" key="2">
    <source>
        <dbReference type="ARBA" id="ARBA00010992"/>
    </source>
</evidence>
<comment type="similarity">
    <text evidence="2 7">Belongs to the major facilitator superfamily. Sugar transporter (TC 2.A.1.1) family.</text>
</comment>
<feature type="transmembrane region" description="Helical" evidence="8">
    <location>
        <begin position="220"/>
        <end position="241"/>
    </location>
</feature>
<feature type="transmembrane region" description="Helical" evidence="8">
    <location>
        <begin position="189"/>
        <end position="208"/>
    </location>
</feature>
<dbReference type="InterPro" id="IPR020846">
    <property type="entry name" value="MFS_dom"/>
</dbReference>
<feature type="domain" description="Major facilitator superfamily (MFS) profile" evidence="9">
    <location>
        <begin position="60"/>
        <end position="500"/>
    </location>
</feature>
<keyword evidence="3 7" id="KW-0813">Transport</keyword>
<feature type="transmembrane region" description="Helical" evidence="8">
    <location>
        <begin position="382"/>
        <end position="401"/>
    </location>
</feature>
<dbReference type="OrthoDB" id="6133115at2759"/>
<feature type="transmembrane region" description="Helical" evidence="8">
    <location>
        <begin position="407"/>
        <end position="427"/>
    </location>
</feature>
<dbReference type="GO" id="GO:0016020">
    <property type="term" value="C:membrane"/>
    <property type="evidence" value="ECO:0007669"/>
    <property type="project" value="UniProtKB-SubCell"/>
</dbReference>
<feature type="transmembrane region" description="Helical" evidence="8">
    <location>
        <begin position="154"/>
        <end position="177"/>
    </location>
</feature>
<evidence type="ECO:0000256" key="8">
    <source>
        <dbReference type="SAM" id="Phobius"/>
    </source>
</evidence>
<evidence type="ECO:0000256" key="3">
    <source>
        <dbReference type="ARBA" id="ARBA00022448"/>
    </source>
</evidence>
<feature type="transmembrane region" description="Helical" evidence="8">
    <location>
        <begin position="101"/>
        <end position="122"/>
    </location>
</feature>
<dbReference type="Proteomes" id="UP000801428">
    <property type="component" value="Unassembled WGS sequence"/>
</dbReference>
<dbReference type="InterPro" id="IPR003663">
    <property type="entry name" value="Sugar/inositol_transpt"/>
</dbReference>
<accession>A0A9P4WAE7</accession>
<sequence length="539" mass="59644">MADNKENMGAITHQLSAVDDDMRKGGDVQEKVVASVALAAALEGSKPKLWSKNMIQLYMIMGIGYLVSTMNGFDSSLMGAINAMKPYQETFNLSGEGSSAGIIFIIYNLGQIAAFPFCGFLADGYGRRICIFVGCALVLVGTAVQATANEMGHFIGGRFILGFGASIASAAGPAYTVELAHPAYRGTMAGMYNNFWWLGNIIAGWTTYGSNKNFTTSWAWRIPTVVQCLIPGLVMCCIMFMPETPRWLLAKDRREEAIAIMAKYHGDGDATHPLVQLQLHEITEDFAATRNDNPWWDFRELYNTKAARYRMMMVIAMAFFGQWSGNNVVSYFMPTMLKQARIIDPNKQLLINAINPIFSMMGAIYGATLLDKLGRRKMLMGGLAGGLLFYILLTIFTAVGTEKNDTRLAYGTIVSIYCFGIIFAWGFTPLQTLYAVECLENRTRAKGSGANFLFLNIAMVVNTYGIAVGMEKIKWKLYLVYIAWICIEIAFIYFFFVETAGKTLEELKEIFEAPNPRKASVKRAKIQVAGGQVQNVTDA</sequence>
<keyword evidence="11" id="KW-1185">Reference proteome</keyword>
<dbReference type="GO" id="GO:0005351">
    <property type="term" value="F:carbohydrate:proton symporter activity"/>
    <property type="evidence" value="ECO:0007669"/>
    <property type="project" value="TreeGrafter"/>
</dbReference>
<evidence type="ECO:0000313" key="10">
    <source>
        <dbReference type="EMBL" id="KAF3005782.1"/>
    </source>
</evidence>
<feature type="transmembrane region" description="Helical" evidence="8">
    <location>
        <begin position="478"/>
        <end position="497"/>
    </location>
</feature>
<dbReference type="PROSITE" id="PS00216">
    <property type="entry name" value="SUGAR_TRANSPORT_1"/>
    <property type="match status" value="1"/>
</dbReference>
<dbReference type="Gene3D" id="1.20.1250.20">
    <property type="entry name" value="MFS general substrate transporter like domains"/>
    <property type="match status" value="1"/>
</dbReference>
<gene>
    <name evidence="10" type="ORF">E8E13_007399</name>
</gene>
<evidence type="ECO:0000313" key="11">
    <source>
        <dbReference type="Proteomes" id="UP000801428"/>
    </source>
</evidence>
<feature type="transmembrane region" description="Helical" evidence="8">
    <location>
        <begin position="309"/>
        <end position="329"/>
    </location>
</feature>
<dbReference type="InterPro" id="IPR005829">
    <property type="entry name" value="Sugar_transporter_CS"/>
</dbReference>
<evidence type="ECO:0000256" key="4">
    <source>
        <dbReference type="ARBA" id="ARBA00022692"/>
    </source>
</evidence>
<protein>
    <recommendedName>
        <fullName evidence="9">Major facilitator superfamily (MFS) profile domain-containing protein</fullName>
    </recommendedName>
</protein>
<feature type="transmembrane region" description="Helical" evidence="8">
    <location>
        <begin position="448"/>
        <end position="466"/>
    </location>
</feature>
<dbReference type="AlphaFoldDB" id="A0A9P4WAE7"/>
<feature type="transmembrane region" description="Helical" evidence="8">
    <location>
        <begin position="129"/>
        <end position="148"/>
    </location>
</feature>
<dbReference type="InterPro" id="IPR005828">
    <property type="entry name" value="MFS_sugar_transport-like"/>
</dbReference>
<dbReference type="NCBIfam" id="TIGR00879">
    <property type="entry name" value="SP"/>
    <property type="match status" value="1"/>
</dbReference>
<dbReference type="InterPro" id="IPR050360">
    <property type="entry name" value="MFS_Sugar_Transporters"/>
</dbReference>
<keyword evidence="4 8" id="KW-0812">Transmembrane</keyword>
<keyword evidence="6 8" id="KW-0472">Membrane</keyword>
<comment type="caution">
    <text evidence="10">The sequence shown here is derived from an EMBL/GenBank/DDBJ whole genome shotgun (WGS) entry which is preliminary data.</text>
</comment>
<dbReference type="FunFam" id="1.20.1250.20:FF:000217">
    <property type="entry name" value="MFS lactose permease, putative"/>
    <property type="match status" value="1"/>
</dbReference>
<reference evidence="10" key="1">
    <citation type="submission" date="2019-04" db="EMBL/GenBank/DDBJ databases">
        <title>Sequencing of skin fungus with MAO and IRED activity.</title>
        <authorList>
            <person name="Marsaioli A.J."/>
            <person name="Bonatto J.M.C."/>
            <person name="Reis Junior O."/>
        </authorList>
    </citation>
    <scope>NUCLEOTIDE SEQUENCE</scope>
    <source>
        <strain evidence="10">30M1</strain>
    </source>
</reference>
<dbReference type="PANTHER" id="PTHR48022:SF70">
    <property type="entry name" value="MONOSACCHARIDE TRANSPORTER, PUTATIVE (AFU_ORTHOLOGUE AFUA_5G14540)-RELATED"/>
    <property type="match status" value="1"/>
</dbReference>
<proteinExistence type="inferred from homology"/>
<evidence type="ECO:0000256" key="1">
    <source>
        <dbReference type="ARBA" id="ARBA00004141"/>
    </source>
</evidence>
<evidence type="ECO:0000256" key="7">
    <source>
        <dbReference type="RuleBase" id="RU003346"/>
    </source>
</evidence>
<feature type="transmembrane region" description="Helical" evidence="8">
    <location>
        <begin position="57"/>
        <end position="81"/>
    </location>
</feature>
<dbReference type="InterPro" id="IPR036259">
    <property type="entry name" value="MFS_trans_sf"/>
</dbReference>
<dbReference type="PROSITE" id="PS50850">
    <property type="entry name" value="MFS"/>
    <property type="match status" value="1"/>
</dbReference>
<dbReference type="PRINTS" id="PR00171">
    <property type="entry name" value="SUGRTRNSPORT"/>
</dbReference>